<evidence type="ECO:0000313" key="13">
    <source>
        <dbReference type="Proteomes" id="UP000053989"/>
    </source>
</evidence>
<dbReference type="OrthoDB" id="40048at2759"/>
<keyword evidence="7" id="KW-1133">Transmembrane helix</keyword>
<dbReference type="HOGENOM" id="CLU_001477_0_0_1"/>
<dbReference type="Pfam" id="PF23797">
    <property type="entry name" value="Beta-prop_ELP1_2nd"/>
    <property type="match status" value="1"/>
</dbReference>
<evidence type="ECO:0000259" key="8">
    <source>
        <dbReference type="Pfam" id="PF04762"/>
    </source>
</evidence>
<dbReference type="InterPro" id="IPR006849">
    <property type="entry name" value="Elp1"/>
</dbReference>
<keyword evidence="13" id="KW-1185">Reference proteome</keyword>
<feature type="domain" description="ELP1 N-terminal second beta-propeller" evidence="9">
    <location>
        <begin position="416"/>
        <end position="719"/>
    </location>
</feature>
<dbReference type="PANTHER" id="PTHR12747:SF0">
    <property type="entry name" value="ELONGATOR COMPLEX PROTEIN 1"/>
    <property type="match status" value="1"/>
</dbReference>
<dbReference type="UniPathway" id="UPA00988"/>
<gene>
    <name evidence="12" type="ORF">SCLCIDRAFT_1213692</name>
</gene>
<keyword evidence="4" id="KW-0819">tRNA processing</keyword>
<dbReference type="InterPro" id="IPR015943">
    <property type="entry name" value="WD40/YVTN_repeat-like_dom_sf"/>
</dbReference>
<evidence type="ECO:0000313" key="12">
    <source>
        <dbReference type="EMBL" id="KIM63897.1"/>
    </source>
</evidence>
<dbReference type="InParanoid" id="A0A0C3AG40"/>
<evidence type="ECO:0000256" key="4">
    <source>
        <dbReference type="ARBA" id="ARBA00022694"/>
    </source>
</evidence>
<dbReference type="GO" id="GO:0005829">
    <property type="term" value="C:cytosol"/>
    <property type="evidence" value="ECO:0007669"/>
    <property type="project" value="TreeGrafter"/>
</dbReference>
<keyword evidence="7" id="KW-0472">Membrane</keyword>
<dbReference type="GO" id="GO:0002926">
    <property type="term" value="P:tRNA wobble base 5-methoxycarbonylmethyl-2-thiouridinylation"/>
    <property type="evidence" value="ECO:0007669"/>
    <property type="project" value="TreeGrafter"/>
</dbReference>
<keyword evidence="3 6" id="KW-0963">Cytoplasm</keyword>
<feature type="domain" description="ELP1 TPR" evidence="10">
    <location>
        <begin position="928"/>
        <end position="1090"/>
    </location>
</feature>
<evidence type="ECO:0000256" key="3">
    <source>
        <dbReference type="ARBA" id="ARBA00022490"/>
    </source>
</evidence>
<protein>
    <recommendedName>
        <fullName evidence="5 6">Elongator complex protein 1</fullName>
    </recommendedName>
</protein>
<comment type="similarity">
    <text evidence="2 6">Belongs to the ELP1/IKA1 family.</text>
</comment>
<dbReference type="PANTHER" id="PTHR12747">
    <property type="entry name" value="ELONGATOR COMPLEX PROTEIN 1"/>
    <property type="match status" value="1"/>
</dbReference>
<feature type="domain" description="ELP1 first N-terminal beta-propeller" evidence="8">
    <location>
        <begin position="1"/>
        <end position="382"/>
    </location>
</feature>
<evidence type="ECO:0000256" key="5">
    <source>
        <dbReference type="ARBA" id="ARBA00029535"/>
    </source>
</evidence>
<dbReference type="EMBL" id="KN822031">
    <property type="protein sequence ID" value="KIM63897.1"/>
    <property type="molecule type" value="Genomic_DNA"/>
</dbReference>
<dbReference type="Gene3D" id="2.130.10.10">
    <property type="entry name" value="YVTN repeat-like/Quinoprotein amine dehydrogenase"/>
    <property type="match status" value="1"/>
</dbReference>
<dbReference type="AlphaFoldDB" id="A0A0C3AG40"/>
<dbReference type="STRING" id="1036808.A0A0C3AG40"/>
<evidence type="ECO:0000256" key="6">
    <source>
        <dbReference type="PIRNR" id="PIRNR017233"/>
    </source>
</evidence>
<evidence type="ECO:0000259" key="11">
    <source>
        <dbReference type="Pfam" id="PF23925"/>
    </source>
</evidence>
<name>A0A0C3AG40_9AGAM</name>
<reference evidence="13" key="2">
    <citation type="submission" date="2015-01" db="EMBL/GenBank/DDBJ databases">
        <title>Evolutionary Origins and Diversification of the Mycorrhizal Mutualists.</title>
        <authorList>
            <consortium name="DOE Joint Genome Institute"/>
            <consortium name="Mycorrhizal Genomics Consortium"/>
            <person name="Kohler A."/>
            <person name="Kuo A."/>
            <person name="Nagy L.G."/>
            <person name="Floudas D."/>
            <person name="Copeland A."/>
            <person name="Barry K.W."/>
            <person name="Cichocki N."/>
            <person name="Veneault-Fourrey C."/>
            <person name="LaButti K."/>
            <person name="Lindquist E.A."/>
            <person name="Lipzen A."/>
            <person name="Lundell T."/>
            <person name="Morin E."/>
            <person name="Murat C."/>
            <person name="Riley R."/>
            <person name="Ohm R."/>
            <person name="Sun H."/>
            <person name="Tunlid A."/>
            <person name="Henrissat B."/>
            <person name="Grigoriev I.V."/>
            <person name="Hibbett D.S."/>
            <person name="Martin F."/>
        </authorList>
    </citation>
    <scope>NUCLEOTIDE SEQUENCE [LARGE SCALE GENOMIC DNA]</scope>
    <source>
        <strain evidence="13">Foug A</strain>
    </source>
</reference>
<dbReference type="GO" id="GO:0033588">
    <property type="term" value="C:elongator holoenzyme complex"/>
    <property type="evidence" value="ECO:0007669"/>
    <property type="project" value="InterPro"/>
</dbReference>
<dbReference type="FunCoup" id="A0A0C3AG40">
    <property type="interactions" value="485"/>
</dbReference>
<dbReference type="SUPFAM" id="SSF82171">
    <property type="entry name" value="DPP6 N-terminal domain-like"/>
    <property type="match status" value="2"/>
</dbReference>
<sequence>MRNLTQIAVQVVSLNADDVGQFSSVPPEGLAATLSATAFDIDRDITFAATECSGEILVWKISANHLLSLEEPSFSFCGSYVTPEPRIASLRVLAETSRLALITHAGDIVVWELGDSGDFNSDPDVQGTVDTGILAACWSPDDTLLTLATNENVILMTSTFDVLSEVPLQTSEFGEDAPIDVGWGSKETQFHGSIGRSHLNTQVHTNDEEKNVSDDGLPRITWRGDGAYFAVSTCSPQPQSHRVIRVYSHEGRLQSTSEPVSGLEASVAWRPNGGLIASSQMEVRLGPHDTRKSGKYDVVFFERNGLRHGEFSLRRPQVRNDSFCRVKDLLWSPDSAVLAVWLEDTKGDTVQLWTTGNYHWYLKQEIHPPGIDHFTTVAWHPERALQLVMATPSQLTFQTYVWETCAGAPDTGCVGVVDGDHVFLTPFRTQNVPPPMSSYQLLACPRTSTDIGASLSSTPSLRSTPIHISLSPSKDVLAAVWRHGHVAVWSLHTRIGPGNGKVMDPTLLWSTELEDKGKLWKQISVSVSDEERILRVAVLCSVQKGFDQASVHKVRLSPTDELSVIGEDSWVANFRGKNGRLLSGLEWTPPFWQSSDGQIFNVDHDQDAPIQLCKFPEFCCWAMSFMAQSRCLFVGLSSTGKLYCATKGSQPAMLVKNANSFTVASGFVVFTTHAHEVHFISVPTIVDHLDAQTLANDDVSIIAIDSSPKRRIERGSRIVTVVPSMMSLVLQMPRGNLETINPRPLVMEVVKSDLDAGQWKKAFSACRKHRIDLSIIVEHDQGAFLAGVPAFVEQVQDVDSINLFLTSIGRSQLSLKTITDVCDVIRCELETKDLSKYVNSILTAYVVKTPPDCEAGLALLLRLRDLHPDLVEDAVKYIIFLVDADQLFDTALGMYDFSLVLLVAQHAQKDPREYLPFLRELRALPVYYQHFRIDDHLRRYSKALSSLNLAGATYFQEALDYIERHQLYGPGLEIWKGTERYPAVLGIYGNWLFERREYRQAALVFVEASDFRKAMIAHERALEWQELFELCVKEALSEDEVKEIAYRVAEELSSKKRFSEAARVLLDYARDDNQAVVALVQGNEFSEARRIISLRAIPQLLEDVVVPGTLEMKAQSSEDLSEMREQLSKQVARVKELRIKKALEPGDFFLIRSLLLCLLMTIPSVGRCLLWY</sequence>
<reference evidence="12 13" key="1">
    <citation type="submission" date="2014-04" db="EMBL/GenBank/DDBJ databases">
        <authorList>
            <consortium name="DOE Joint Genome Institute"/>
            <person name="Kuo A."/>
            <person name="Kohler A."/>
            <person name="Nagy L.G."/>
            <person name="Floudas D."/>
            <person name="Copeland A."/>
            <person name="Barry K.W."/>
            <person name="Cichocki N."/>
            <person name="Veneault-Fourrey C."/>
            <person name="LaButti K."/>
            <person name="Lindquist E.A."/>
            <person name="Lipzen A."/>
            <person name="Lundell T."/>
            <person name="Morin E."/>
            <person name="Murat C."/>
            <person name="Sun H."/>
            <person name="Tunlid A."/>
            <person name="Henrissat B."/>
            <person name="Grigoriev I.V."/>
            <person name="Hibbett D.S."/>
            <person name="Martin F."/>
            <person name="Nordberg H.P."/>
            <person name="Cantor M.N."/>
            <person name="Hua S.X."/>
        </authorList>
    </citation>
    <scope>NUCLEOTIDE SEQUENCE [LARGE SCALE GENOMIC DNA]</scope>
    <source>
        <strain evidence="12 13">Foug A</strain>
    </source>
</reference>
<proteinExistence type="inferred from homology"/>
<keyword evidence="6" id="KW-0539">Nucleus</keyword>
<dbReference type="InterPro" id="IPR056165">
    <property type="entry name" value="Beta-prop_ELP1_2nd"/>
</dbReference>
<feature type="domain" description="ELP1 alpha-solenoid" evidence="11">
    <location>
        <begin position="816"/>
        <end position="921"/>
    </location>
</feature>
<keyword evidence="7" id="KW-0812">Transmembrane</keyword>
<dbReference type="GO" id="GO:0000049">
    <property type="term" value="F:tRNA binding"/>
    <property type="evidence" value="ECO:0007669"/>
    <property type="project" value="TreeGrafter"/>
</dbReference>
<dbReference type="Pfam" id="PF23925">
    <property type="entry name" value="A-sol_ELP1"/>
    <property type="match status" value="2"/>
</dbReference>
<evidence type="ECO:0000256" key="7">
    <source>
        <dbReference type="SAM" id="Phobius"/>
    </source>
</evidence>
<organism evidence="12 13">
    <name type="scientific">Scleroderma citrinum Foug A</name>
    <dbReference type="NCBI Taxonomy" id="1036808"/>
    <lineage>
        <taxon>Eukaryota</taxon>
        <taxon>Fungi</taxon>
        <taxon>Dikarya</taxon>
        <taxon>Basidiomycota</taxon>
        <taxon>Agaricomycotina</taxon>
        <taxon>Agaricomycetes</taxon>
        <taxon>Agaricomycetidae</taxon>
        <taxon>Boletales</taxon>
        <taxon>Sclerodermatineae</taxon>
        <taxon>Sclerodermataceae</taxon>
        <taxon>Scleroderma</taxon>
    </lineage>
</organism>
<dbReference type="InterPro" id="IPR056166">
    <property type="entry name" value="TPR_ELP1"/>
</dbReference>
<dbReference type="Pfam" id="PF04762">
    <property type="entry name" value="Beta-prop_ELP1_1st"/>
    <property type="match status" value="1"/>
</dbReference>
<feature type="domain" description="ELP1 alpha-solenoid" evidence="11">
    <location>
        <begin position="743"/>
        <end position="809"/>
    </location>
</feature>
<dbReference type="PIRSF" id="PIRSF017233">
    <property type="entry name" value="IKAP"/>
    <property type="match status" value="1"/>
</dbReference>
<feature type="transmembrane region" description="Helical" evidence="7">
    <location>
        <begin position="1149"/>
        <end position="1170"/>
    </location>
</feature>
<dbReference type="InterPro" id="IPR056164">
    <property type="entry name" value="Beta-prop_ELP1_1st"/>
</dbReference>
<comment type="pathway">
    <text evidence="1">tRNA modification; 5-methoxycarbonylmethyl-2-thiouridine-tRNA biosynthesis.</text>
</comment>
<evidence type="ECO:0000256" key="1">
    <source>
        <dbReference type="ARBA" id="ARBA00005043"/>
    </source>
</evidence>
<evidence type="ECO:0000256" key="2">
    <source>
        <dbReference type="ARBA" id="ARBA00006086"/>
    </source>
</evidence>
<accession>A0A0C3AG40</accession>
<comment type="function">
    <text evidence="6">Component of the elongator complex which is required for multiple tRNA modifications, including mcm5U (5-methoxycarbonylmethyl uridine), mcm5s2U (5-methoxycarbonylmethyl-2-thiouridine), and ncm5U (5-carbamoylmethyl uridine). The elongator complex catalyzes formation of carboxymethyluridine in the wobble base at position 34 in tRNAs.</text>
</comment>
<comment type="subcellular location">
    <subcellularLocation>
        <location evidence="6">Cytoplasm</location>
    </subcellularLocation>
    <subcellularLocation>
        <location evidence="6">Nucleus</location>
    </subcellularLocation>
</comment>
<dbReference type="Proteomes" id="UP000053989">
    <property type="component" value="Unassembled WGS sequence"/>
</dbReference>
<evidence type="ECO:0000259" key="10">
    <source>
        <dbReference type="Pfam" id="PF23878"/>
    </source>
</evidence>
<dbReference type="InterPro" id="IPR056167">
    <property type="entry name" value="A-sol_ELP1"/>
</dbReference>
<evidence type="ECO:0000259" key="9">
    <source>
        <dbReference type="Pfam" id="PF23797"/>
    </source>
</evidence>
<dbReference type="Pfam" id="PF23878">
    <property type="entry name" value="TPR_ELP1"/>
    <property type="match status" value="1"/>
</dbReference>
<dbReference type="GO" id="GO:0005634">
    <property type="term" value="C:nucleus"/>
    <property type="evidence" value="ECO:0007669"/>
    <property type="project" value="UniProtKB-SubCell"/>
</dbReference>